<reference evidence="7 8" key="1">
    <citation type="journal article" date="2010" name="Nature">
        <title>Genome sequence of the palaeopolyploid soybean.</title>
        <authorList>
            <person name="Schmutz J."/>
            <person name="Cannon S.B."/>
            <person name="Schlueter J."/>
            <person name="Ma J."/>
            <person name="Mitros T."/>
            <person name="Nelson W."/>
            <person name="Hyten D.L."/>
            <person name="Song Q."/>
            <person name="Thelen J.J."/>
            <person name="Cheng J."/>
            <person name="Xu D."/>
            <person name="Hellsten U."/>
            <person name="May G.D."/>
            <person name="Yu Y."/>
            <person name="Sakurai T."/>
            <person name="Umezawa T."/>
            <person name="Bhattacharyya M.K."/>
            <person name="Sandhu D."/>
            <person name="Valliyodan B."/>
            <person name="Lindquist E."/>
            <person name="Peto M."/>
            <person name="Grant D."/>
            <person name="Shu S."/>
            <person name="Goodstein D."/>
            <person name="Barry K."/>
            <person name="Futrell-Griggs M."/>
            <person name="Abernathy B."/>
            <person name="Du J."/>
            <person name="Tian Z."/>
            <person name="Zhu L."/>
            <person name="Gill N."/>
            <person name="Joshi T."/>
            <person name="Libault M."/>
            <person name="Sethuraman A."/>
            <person name="Zhang X.-C."/>
            <person name="Shinozaki K."/>
            <person name="Nguyen H.T."/>
            <person name="Wing R.A."/>
            <person name="Cregan P."/>
            <person name="Specht J."/>
            <person name="Grimwood J."/>
            <person name="Rokhsar D."/>
            <person name="Stacey G."/>
            <person name="Shoemaker R.C."/>
            <person name="Jackson S.A."/>
        </authorList>
    </citation>
    <scope>NUCLEOTIDE SEQUENCE [LARGE SCALE GENOMIC DNA]</scope>
    <source>
        <strain evidence="8">cv. Williams 82</strain>
        <tissue evidence="7">Callus</tissue>
    </source>
</reference>
<dbReference type="PANTHER" id="PTHR31234:SF39">
    <property type="entry name" value="HARPIN-INDUCED PROTEIN 1 CONTAINING PROTEIN, EXPRESSED"/>
    <property type="match status" value="1"/>
</dbReference>
<dbReference type="RefSeq" id="XP_003545799.1">
    <property type="nucleotide sequence ID" value="XM_003545751.5"/>
</dbReference>
<dbReference type="AlphaFoldDB" id="A0A0R4J5D0"/>
<keyword evidence="2 5" id="KW-0812">Transmembrane</keyword>
<accession>A0A0R4J5D0</accession>
<keyword evidence="4 5" id="KW-0472">Membrane</keyword>
<dbReference type="Proteomes" id="UP000008827">
    <property type="component" value="Chromosome 15"/>
</dbReference>
<sequence length="203" mass="23239">MAHPPSQSNSTAANKPKRSNLLHYIAMFIVALIILVGIAVIIIWLVLKPKRLEYSVENAAIHNFNLTDANHLYANFDFTIRSYNPNSRISIYYDTVEVSVRYEDQTLATNAVQPFFQSHKNVTRLHVALTAQSVALYESVPKDLRLERSSGDIELDVWVRARIRFKVGAWKSRHRVLRIFCSPVLVHFSKGKSFERAPCEVEL</sequence>
<dbReference type="Pfam" id="PF03168">
    <property type="entry name" value="LEA_2"/>
    <property type="match status" value="1"/>
</dbReference>
<dbReference type="GO" id="GO:0005886">
    <property type="term" value="C:plasma membrane"/>
    <property type="evidence" value="ECO:0000318"/>
    <property type="project" value="GO_Central"/>
</dbReference>
<feature type="transmembrane region" description="Helical" evidence="5">
    <location>
        <begin position="21"/>
        <end position="47"/>
    </location>
</feature>
<dbReference type="InterPro" id="IPR004864">
    <property type="entry name" value="LEA_2"/>
</dbReference>
<dbReference type="EnsemblPlants" id="KRH10717">
    <property type="protein sequence ID" value="KRH10717"/>
    <property type="gene ID" value="GLYMA_15G065400"/>
</dbReference>
<feature type="domain" description="Late embryogenesis abundant protein LEA-2 subgroup" evidence="6">
    <location>
        <begin position="79"/>
        <end position="174"/>
    </location>
</feature>
<comment type="subcellular location">
    <subcellularLocation>
        <location evidence="1">Membrane</location>
        <topology evidence="1">Single-pass membrane protein</topology>
    </subcellularLocation>
</comment>
<proteinExistence type="predicted"/>
<evidence type="ECO:0000259" key="6">
    <source>
        <dbReference type="Pfam" id="PF03168"/>
    </source>
</evidence>
<evidence type="ECO:0000313" key="9">
    <source>
        <dbReference type="Proteomes" id="UP000008827"/>
    </source>
</evidence>
<evidence type="ECO:0000256" key="4">
    <source>
        <dbReference type="ARBA" id="ARBA00023136"/>
    </source>
</evidence>
<evidence type="ECO:0000256" key="2">
    <source>
        <dbReference type="ARBA" id="ARBA00022692"/>
    </source>
</evidence>
<evidence type="ECO:0000256" key="3">
    <source>
        <dbReference type="ARBA" id="ARBA00022989"/>
    </source>
</evidence>
<keyword evidence="9" id="KW-1185">Reference proteome</keyword>
<name>A0A0R4J5D0_SOYBN</name>
<reference evidence="8" key="2">
    <citation type="submission" date="2018-02" db="UniProtKB">
        <authorList>
            <consortium name="EnsemblPlants"/>
        </authorList>
    </citation>
    <scope>IDENTIFICATION</scope>
    <source>
        <strain evidence="8">Williams 82</strain>
    </source>
</reference>
<dbReference type="OMA" id="SRYYRVH"/>
<evidence type="ECO:0000313" key="8">
    <source>
        <dbReference type="EnsemblPlants" id="KRH10717"/>
    </source>
</evidence>
<dbReference type="GO" id="GO:0009506">
    <property type="term" value="C:plasmodesma"/>
    <property type="evidence" value="ECO:0000318"/>
    <property type="project" value="GO_Central"/>
</dbReference>
<evidence type="ECO:0000313" key="7">
    <source>
        <dbReference type="EMBL" id="KRH10717.1"/>
    </source>
</evidence>
<evidence type="ECO:0000256" key="5">
    <source>
        <dbReference type="SAM" id="Phobius"/>
    </source>
</evidence>
<dbReference type="PANTHER" id="PTHR31234">
    <property type="entry name" value="LATE EMBRYOGENESIS ABUNDANT (LEA) HYDROXYPROLINE-RICH GLYCOPROTEIN FAMILY"/>
    <property type="match status" value="1"/>
</dbReference>
<keyword evidence="3 5" id="KW-1133">Transmembrane helix</keyword>
<evidence type="ECO:0000256" key="1">
    <source>
        <dbReference type="ARBA" id="ARBA00004167"/>
    </source>
</evidence>
<dbReference type="GO" id="GO:0098542">
    <property type="term" value="P:defense response to other organism"/>
    <property type="evidence" value="ECO:0007669"/>
    <property type="project" value="InterPro"/>
</dbReference>
<protein>
    <recommendedName>
        <fullName evidence="6">Late embryogenesis abundant protein LEA-2 subgroup domain-containing protein</fullName>
    </recommendedName>
</protein>
<dbReference type="eggNOG" id="ENOG502RY5H">
    <property type="taxonomic scope" value="Eukaryota"/>
</dbReference>
<dbReference type="PaxDb" id="3847-GLYMA15G07101.1"/>
<reference evidence="7" key="3">
    <citation type="submission" date="2018-07" db="EMBL/GenBank/DDBJ databases">
        <title>WGS assembly of Glycine max.</title>
        <authorList>
            <person name="Schmutz J."/>
            <person name="Cannon S."/>
            <person name="Schlueter J."/>
            <person name="Ma J."/>
            <person name="Mitros T."/>
            <person name="Nelson W."/>
            <person name="Hyten D."/>
            <person name="Song Q."/>
            <person name="Thelen J."/>
            <person name="Cheng J."/>
            <person name="Xu D."/>
            <person name="Hellsten U."/>
            <person name="May G."/>
            <person name="Yu Y."/>
            <person name="Sakurai T."/>
            <person name="Umezawa T."/>
            <person name="Bhattacharyya M."/>
            <person name="Sandhu D."/>
            <person name="Valliyodan B."/>
            <person name="Lindquist E."/>
            <person name="Peto M."/>
            <person name="Grant D."/>
            <person name="Shu S."/>
            <person name="Goodstein D."/>
            <person name="Barry K."/>
            <person name="Futrell-Griggs M."/>
            <person name="Abernathy B."/>
            <person name="Du J."/>
            <person name="Tian Z."/>
            <person name="Zhu L."/>
            <person name="Gill N."/>
            <person name="Joshi T."/>
            <person name="Libault M."/>
            <person name="Sethuraman A."/>
            <person name="Zhang X."/>
            <person name="Shinozaki K."/>
            <person name="Nguyen H."/>
            <person name="Wing R."/>
            <person name="Cregan P."/>
            <person name="Specht J."/>
            <person name="Grimwood J."/>
            <person name="Rokhsar D."/>
            <person name="Stacey G."/>
            <person name="Shoemaker R."/>
            <person name="Jackson S."/>
        </authorList>
    </citation>
    <scope>NUCLEOTIDE SEQUENCE</scope>
    <source>
        <tissue evidence="7">Callus</tissue>
    </source>
</reference>
<gene>
    <name evidence="8" type="primary">LOC100796444</name>
    <name evidence="7" type="ORF">GLYMA_15G065400</name>
</gene>
<organism evidence="8">
    <name type="scientific">Glycine max</name>
    <name type="common">Soybean</name>
    <name type="synonym">Glycine hispida</name>
    <dbReference type="NCBI Taxonomy" id="3847"/>
    <lineage>
        <taxon>Eukaryota</taxon>
        <taxon>Viridiplantae</taxon>
        <taxon>Streptophyta</taxon>
        <taxon>Embryophyta</taxon>
        <taxon>Tracheophyta</taxon>
        <taxon>Spermatophyta</taxon>
        <taxon>Magnoliopsida</taxon>
        <taxon>eudicotyledons</taxon>
        <taxon>Gunneridae</taxon>
        <taxon>Pentapetalae</taxon>
        <taxon>rosids</taxon>
        <taxon>fabids</taxon>
        <taxon>Fabales</taxon>
        <taxon>Fabaceae</taxon>
        <taxon>Papilionoideae</taxon>
        <taxon>50 kb inversion clade</taxon>
        <taxon>NPAAA clade</taxon>
        <taxon>indigoferoid/millettioid clade</taxon>
        <taxon>Phaseoleae</taxon>
        <taxon>Glycine</taxon>
        <taxon>Glycine subgen. Soja</taxon>
    </lineage>
</organism>
<dbReference type="KEGG" id="gmx:100796444"/>
<dbReference type="InterPro" id="IPR044839">
    <property type="entry name" value="NDR1-like"/>
</dbReference>
<dbReference type="OrthoDB" id="669838at2759"/>
<dbReference type="EMBL" id="CM000848">
    <property type="protein sequence ID" value="KRH10717.1"/>
    <property type="molecule type" value="Genomic_DNA"/>
</dbReference>
<dbReference type="Gramene" id="KRH10717">
    <property type="protein sequence ID" value="KRH10717"/>
    <property type="gene ID" value="GLYMA_15G065400"/>
</dbReference>
<dbReference type="GeneID" id="100796444"/>